<sequence>MAHSTRSLLLQRPQLRKRRTSHGEGGFSSSTKPPSSKEDFDRMADRCHWQGNATGFADRKANISTFGPRYSQLWMAVWNVRVDLAAAAPPSGSSSSTKDSMEKARHSELVERL</sequence>
<protein>
    <submittedName>
        <fullName evidence="2">Uncharacterized protein</fullName>
    </submittedName>
</protein>
<organism evidence="2 3">
    <name type="scientific">Monosporascus ibericus</name>
    <dbReference type="NCBI Taxonomy" id="155417"/>
    <lineage>
        <taxon>Eukaryota</taxon>
        <taxon>Fungi</taxon>
        <taxon>Dikarya</taxon>
        <taxon>Ascomycota</taxon>
        <taxon>Pezizomycotina</taxon>
        <taxon>Sordariomycetes</taxon>
        <taxon>Xylariomycetidae</taxon>
        <taxon>Xylariales</taxon>
        <taxon>Xylariales incertae sedis</taxon>
        <taxon>Monosporascus</taxon>
    </lineage>
</organism>
<feature type="compositionally biased region" description="Basic and acidic residues" evidence="1">
    <location>
        <begin position="35"/>
        <end position="44"/>
    </location>
</feature>
<dbReference type="EMBL" id="QJNU01001563">
    <property type="protein sequence ID" value="RYO75517.1"/>
    <property type="molecule type" value="Genomic_DNA"/>
</dbReference>
<proteinExistence type="predicted"/>
<keyword evidence="3" id="KW-1185">Reference proteome</keyword>
<dbReference type="STRING" id="155417.A0A4Q4SUE3"/>
<dbReference type="AlphaFoldDB" id="A0A4Q4SUE3"/>
<gene>
    <name evidence="2" type="ORF">DL764_010400</name>
</gene>
<reference evidence="2 3" key="1">
    <citation type="submission" date="2018-06" db="EMBL/GenBank/DDBJ databases">
        <title>Complete Genomes of Monosporascus.</title>
        <authorList>
            <person name="Robinson A.J."/>
            <person name="Natvig D.O."/>
        </authorList>
    </citation>
    <scope>NUCLEOTIDE SEQUENCE [LARGE SCALE GENOMIC DNA]</scope>
    <source>
        <strain evidence="2 3">CBS 110550</strain>
    </source>
</reference>
<name>A0A4Q4SUE3_9PEZI</name>
<feature type="region of interest" description="Disordered" evidence="1">
    <location>
        <begin position="1"/>
        <end position="44"/>
    </location>
</feature>
<accession>A0A4Q4SUE3</accession>
<evidence type="ECO:0000313" key="2">
    <source>
        <dbReference type="EMBL" id="RYO75517.1"/>
    </source>
</evidence>
<evidence type="ECO:0000256" key="1">
    <source>
        <dbReference type="SAM" id="MobiDB-lite"/>
    </source>
</evidence>
<evidence type="ECO:0000313" key="3">
    <source>
        <dbReference type="Proteomes" id="UP000293360"/>
    </source>
</evidence>
<feature type="compositionally biased region" description="Low complexity" evidence="1">
    <location>
        <begin position="87"/>
        <end position="96"/>
    </location>
</feature>
<comment type="caution">
    <text evidence="2">The sequence shown here is derived from an EMBL/GenBank/DDBJ whole genome shotgun (WGS) entry which is preliminary data.</text>
</comment>
<dbReference type="Proteomes" id="UP000293360">
    <property type="component" value="Unassembled WGS sequence"/>
</dbReference>
<feature type="region of interest" description="Disordered" evidence="1">
    <location>
        <begin position="87"/>
        <end position="113"/>
    </location>
</feature>
<feature type="compositionally biased region" description="Basic and acidic residues" evidence="1">
    <location>
        <begin position="99"/>
        <end position="113"/>
    </location>
</feature>
<feature type="compositionally biased region" description="Low complexity" evidence="1">
    <location>
        <begin position="1"/>
        <end position="13"/>
    </location>
</feature>